<keyword evidence="2" id="KW-1185">Reference proteome</keyword>
<organism evidence="1 2">
    <name type="scientific">Pterulicium gracile</name>
    <dbReference type="NCBI Taxonomy" id="1884261"/>
    <lineage>
        <taxon>Eukaryota</taxon>
        <taxon>Fungi</taxon>
        <taxon>Dikarya</taxon>
        <taxon>Basidiomycota</taxon>
        <taxon>Agaricomycotina</taxon>
        <taxon>Agaricomycetes</taxon>
        <taxon>Agaricomycetidae</taxon>
        <taxon>Agaricales</taxon>
        <taxon>Pleurotineae</taxon>
        <taxon>Pterulaceae</taxon>
        <taxon>Pterulicium</taxon>
    </lineage>
</organism>
<protein>
    <recommendedName>
        <fullName evidence="3">F-box domain-containing protein</fullName>
    </recommendedName>
</protein>
<sequence length="500" mass="56270">MSYRVRDALIKLLTPDIDCQDRWEPKPGRHLSSLLDDLPIELRLEIFRFSTYVPNAITISPLDPFLPDRPNINVLGQNTPVLSMKTKCRLVSVSKAWRKTALPLLYEHLVITSPRRATMMLGALCREADNGTILRGHCTKHIQIFTHARGSESMQFLQTLFKIFRACPNLRILSGTWNRQPPAEFTQAIVQMYGPSLQSLYWDNAHASQFTRMNVFEFFSSFSTLRTLDLRELHYEPENTALPLSRPALPKIVELIVSSDKACLHVASTFRMPQLSRLTVVSKGRYTFNVQALNAFLMKHGQNLTTVNLLPHRLEDLPSAHCVPPAPFLQPDVCPVLDSLSFHISADPILPDTLEATPHYSLRRVALQGIKSHLLHPEPPSELSVWPGALSTKAHLFSLKKASFPALEIVRMPGFILDSDLEGSVKGTPLSASDLVYWWTDRFANEDVILVDGSGTMWWLEDEEELGTQQQIPVQTVTTMINAARKQTSTLDSSAFPMGV</sequence>
<evidence type="ECO:0000313" key="1">
    <source>
        <dbReference type="EMBL" id="TFL03178.1"/>
    </source>
</evidence>
<dbReference type="SUPFAM" id="SSF52047">
    <property type="entry name" value="RNI-like"/>
    <property type="match status" value="1"/>
</dbReference>
<dbReference type="OrthoDB" id="3171058at2759"/>
<dbReference type="Gene3D" id="3.80.10.10">
    <property type="entry name" value="Ribonuclease Inhibitor"/>
    <property type="match status" value="1"/>
</dbReference>
<dbReference type="AlphaFoldDB" id="A0A5C3QP86"/>
<gene>
    <name evidence="1" type="ORF">BDV98DRAFT_418562</name>
</gene>
<proteinExistence type="predicted"/>
<name>A0A5C3QP86_9AGAR</name>
<dbReference type="EMBL" id="ML178821">
    <property type="protein sequence ID" value="TFL03178.1"/>
    <property type="molecule type" value="Genomic_DNA"/>
</dbReference>
<dbReference type="InterPro" id="IPR032675">
    <property type="entry name" value="LRR_dom_sf"/>
</dbReference>
<dbReference type="Proteomes" id="UP000305067">
    <property type="component" value="Unassembled WGS sequence"/>
</dbReference>
<reference evidence="1 2" key="1">
    <citation type="journal article" date="2019" name="Nat. Ecol. Evol.">
        <title>Megaphylogeny resolves global patterns of mushroom evolution.</title>
        <authorList>
            <person name="Varga T."/>
            <person name="Krizsan K."/>
            <person name="Foldi C."/>
            <person name="Dima B."/>
            <person name="Sanchez-Garcia M."/>
            <person name="Sanchez-Ramirez S."/>
            <person name="Szollosi G.J."/>
            <person name="Szarkandi J.G."/>
            <person name="Papp V."/>
            <person name="Albert L."/>
            <person name="Andreopoulos W."/>
            <person name="Angelini C."/>
            <person name="Antonin V."/>
            <person name="Barry K.W."/>
            <person name="Bougher N.L."/>
            <person name="Buchanan P."/>
            <person name="Buyck B."/>
            <person name="Bense V."/>
            <person name="Catcheside P."/>
            <person name="Chovatia M."/>
            <person name="Cooper J."/>
            <person name="Damon W."/>
            <person name="Desjardin D."/>
            <person name="Finy P."/>
            <person name="Geml J."/>
            <person name="Haridas S."/>
            <person name="Hughes K."/>
            <person name="Justo A."/>
            <person name="Karasinski D."/>
            <person name="Kautmanova I."/>
            <person name="Kiss B."/>
            <person name="Kocsube S."/>
            <person name="Kotiranta H."/>
            <person name="LaButti K.M."/>
            <person name="Lechner B.E."/>
            <person name="Liimatainen K."/>
            <person name="Lipzen A."/>
            <person name="Lukacs Z."/>
            <person name="Mihaltcheva S."/>
            <person name="Morgado L.N."/>
            <person name="Niskanen T."/>
            <person name="Noordeloos M.E."/>
            <person name="Ohm R.A."/>
            <person name="Ortiz-Santana B."/>
            <person name="Ovrebo C."/>
            <person name="Racz N."/>
            <person name="Riley R."/>
            <person name="Savchenko A."/>
            <person name="Shiryaev A."/>
            <person name="Soop K."/>
            <person name="Spirin V."/>
            <person name="Szebenyi C."/>
            <person name="Tomsovsky M."/>
            <person name="Tulloss R.E."/>
            <person name="Uehling J."/>
            <person name="Grigoriev I.V."/>
            <person name="Vagvolgyi C."/>
            <person name="Papp T."/>
            <person name="Martin F.M."/>
            <person name="Miettinen O."/>
            <person name="Hibbett D.S."/>
            <person name="Nagy L.G."/>
        </authorList>
    </citation>
    <scope>NUCLEOTIDE SEQUENCE [LARGE SCALE GENOMIC DNA]</scope>
    <source>
        <strain evidence="1 2">CBS 309.79</strain>
    </source>
</reference>
<evidence type="ECO:0000313" key="2">
    <source>
        <dbReference type="Proteomes" id="UP000305067"/>
    </source>
</evidence>
<evidence type="ECO:0008006" key="3">
    <source>
        <dbReference type="Google" id="ProtNLM"/>
    </source>
</evidence>
<accession>A0A5C3QP86</accession>